<dbReference type="Proteomes" id="UP000294547">
    <property type="component" value="Unassembled WGS sequence"/>
</dbReference>
<evidence type="ECO:0000313" key="2">
    <source>
        <dbReference type="EMBL" id="TDP85478.1"/>
    </source>
</evidence>
<dbReference type="AlphaFoldDB" id="A0A4V3CW92"/>
<dbReference type="EMBL" id="SNXY01000007">
    <property type="protein sequence ID" value="TDP85478.1"/>
    <property type="molecule type" value="Genomic_DNA"/>
</dbReference>
<feature type="chain" id="PRO_5020215207" evidence="1">
    <location>
        <begin position="20"/>
        <end position="298"/>
    </location>
</feature>
<dbReference type="OrthoDB" id="5608210at2"/>
<name>A0A4V3CW92_9HYPH</name>
<accession>A0A4V3CW92</accession>
<gene>
    <name evidence="2" type="ORF">EDD54_2331</name>
</gene>
<keyword evidence="3" id="KW-1185">Reference proteome</keyword>
<proteinExistence type="predicted"/>
<comment type="caution">
    <text evidence="2">The sequence shown here is derived from an EMBL/GenBank/DDBJ whole genome shotgun (WGS) entry which is preliminary data.</text>
</comment>
<protein>
    <submittedName>
        <fullName evidence="2">MxaA protein</fullName>
    </submittedName>
</protein>
<reference evidence="2 3" key="1">
    <citation type="submission" date="2019-03" db="EMBL/GenBank/DDBJ databases">
        <title>Genomic Encyclopedia of Type Strains, Phase IV (KMG-IV): sequencing the most valuable type-strain genomes for metagenomic binning, comparative biology and taxonomic classification.</title>
        <authorList>
            <person name="Goeker M."/>
        </authorList>
    </citation>
    <scope>NUCLEOTIDE SEQUENCE [LARGE SCALE GENOMIC DNA]</scope>
    <source>
        <strain evidence="2 3">DSM 102969</strain>
    </source>
</reference>
<dbReference type="RefSeq" id="WP_126541323.1">
    <property type="nucleotide sequence ID" value="NZ_BSPM01000004.1"/>
</dbReference>
<feature type="signal peptide" evidence="1">
    <location>
        <begin position="1"/>
        <end position="19"/>
    </location>
</feature>
<evidence type="ECO:0000256" key="1">
    <source>
        <dbReference type="SAM" id="SignalP"/>
    </source>
</evidence>
<organism evidence="2 3">
    <name type="scientific">Oharaeibacter diazotrophicus</name>
    <dbReference type="NCBI Taxonomy" id="1920512"/>
    <lineage>
        <taxon>Bacteria</taxon>
        <taxon>Pseudomonadati</taxon>
        <taxon>Pseudomonadota</taxon>
        <taxon>Alphaproteobacteria</taxon>
        <taxon>Hyphomicrobiales</taxon>
        <taxon>Pleomorphomonadaceae</taxon>
        <taxon>Oharaeibacter</taxon>
    </lineage>
</organism>
<evidence type="ECO:0000313" key="3">
    <source>
        <dbReference type="Proteomes" id="UP000294547"/>
    </source>
</evidence>
<keyword evidence="1" id="KW-0732">Signal</keyword>
<sequence>MRAPAAVLLAVLAAAPAAAAPVVVLAPPRDHGWWIGDVLRVSAEILVDDGATIDPASLPKPRPVTYWLDLRSVALVDLGASAGQRRLRLDLVYQTFYAPLEPKRLVVPAVDLAMVGPGGREAATVPSWSFVSAPLREIMAPSAPGEVRTAAPVAVVDTRPDQVRAAAAAAVGIVAMLGFGWHRGLGPFARRDRPFGRAARAVRRALVRPGGAEGRRAALIALHRAFDAALGRRMLPRDVDALLARRPEFAPLRVGIDGFLDASRAAFFAAPGAVPSEPGAEAIGRLADDLAAVERRRP</sequence>